<feature type="domain" description="UPF0261" evidence="2">
    <location>
        <begin position="210"/>
        <end position="435"/>
    </location>
</feature>
<evidence type="ECO:0000313" key="3">
    <source>
        <dbReference type="EMBL" id="KAK8082761.1"/>
    </source>
</evidence>
<dbReference type="InterPro" id="IPR056778">
    <property type="entry name" value="UPF0261_C"/>
</dbReference>
<comment type="caution">
    <text evidence="3">The sequence shown here is derived from an EMBL/GenBank/DDBJ whole genome shotgun (WGS) entry which is preliminary data.</text>
</comment>
<organism evidence="3 4">
    <name type="scientific">Apiospora saccharicola</name>
    <dbReference type="NCBI Taxonomy" id="335842"/>
    <lineage>
        <taxon>Eukaryota</taxon>
        <taxon>Fungi</taxon>
        <taxon>Dikarya</taxon>
        <taxon>Ascomycota</taxon>
        <taxon>Pezizomycotina</taxon>
        <taxon>Sordariomycetes</taxon>
        <taxon>Xylariomycetidae</taxon>
        <taxon>Amphisphaeriales</taxon>
        <taxon>Apiosporaceae</taxon>
        <taxon>Apiospora</taxon>
    </lineage>
</organism>
<dbReference type="Pfam" id="PF06792">
    <property type="entry name" value="UPF0261"/>
    <property type="match status" value="1"/>
</dbReference>
<dbReference type="InterPro" id="IPR044122">
    <property type="entry name" value="UPF0261_N"/>
</dbReference>
<accession>A0ABR1WJT5</accession>
<dbReference type="Gene3D" id="3.40.50.12020">
    <property type="entry name" value="Uncharacterised protein family UPF0261, NN domain"/>
    <property type="match status" value="1"/>
</dbReference>
<dbReference type="PANTHER" id="PTHR31862:SF1">
    <property type="entry name" value="UPF0261 DOMAIN PROTEIN (AFU_ORTHOLOGUE AFUA_1G10120)"/>
    <property type="match status" value="1"/>
</dbReference>
<dbReference type="Proteomes" id="UP001446871">
    <property type="component" value="Unassembled WGS sequence"/>
</dbReference>
<reference evidence="3 4" key="1">
    <citation type="submission" date="2023-01" db="EMBL/GenBank/DDBJ databases">
        <title>Analysis of 21 Apiospora genomes using comparative genomics revels a genus with tremendous synthesis potential of carbohydrate active enzymes and secondary metabolites.</title>
        <authorList>
            <person name="Sorensen T."/>
        </authorList>
    </citation>
    <scope>NUCLEOTIDE SEQUENCE [LARGE SCALE GENOMIC DNA]</scope>
    <source>
        <strain evidence="3 4">CBS 83171</strain>
    </source>
</reference>
<name>A0ABR1WJT5_9PEZI</name>
<dbReference type="NCBIfam" id="NF002674">
    <property type="entry name" value="PRK02399.1-2"/>
    <property type="match status" value="1"/>
</dbReference>
<evidence type="ECO:0000259" key="1">
    <source>
        <dbReference type="Pfam" id="PF06792"/>
    </source>
</evidence>
<sequence>MASSDTRVVLLATLDTKLEEAAYVVDQLLRSPEVHVTVLDIGRNVLSADDTEPLTSKDRVELVACELHTLAADLSRGDYSSRMSKSATHSVAELMMSLGAPIYGILGIGGSTGSTIIATAMRDAVPIGLPKLLVSTMASGDVGHLVGGVDITLMYSVVDIAGLNFLSERVLGNAAAAMAGMAHAYRQATGPSSSMSRLETASISSSTKRRERIAITMFGVTTPGVDRIRHILSQPPHNAEVVVFHATGSGGKAMESLIRQGEFDAVIDLTTTEIADEIGGGILSAGPERLSAGAHAQIPYIVSVGACDMINFGPMSSIKPELIAADRKGERKLYQHNPAVTLLRTNQDENRRIGEFIGEKLTKYERKDLVKVMLPEKSISMISGVGGPFEDRDADKALFETLMGKLKDTGIETEVHRSEINGSEFAHGVVDALAALNQKKGH</sequence>
<dbReference type="CDD" id="cd15488">
    <property type="entry name" value="Tm-1-like"/>
    <property type="match status" value="1"/>
</dbReference>
<dbReference type="Pfam" id="PF23189">
    <property type="entry name" value="UPF0261_C"/>
    <property type="match status" value="1"/>
</dbReference>
<dbReference type="PIRSF" id="PIRSF033271">
    <property type="entry name" value="UCP033271"/>
    <property type="match status" value="1"/>
</dbReference>
<evidence type="ECO:0000313" key="4">
    <source>
        <dbReference type="Proteomes" id="UP001446871"/>
    </source>
</evidence>
<keyword evidence="4" id="KW-1185">Reference proteome</keyword>
<protein>
    <submittedName>
        <fullName evidence="3">Uncharacterized protein</fullName>
    </submittedName>
</protein>
<dbReference type="Gene3D" id="3.40.50.12030">
    <property type="entry name" value="Uncharacterised protein family UPF0261, NC domain"/>
    <property type="match status" value="1"/>
</dbReference>
<gene>
    <name evidence="3" type="ORF">PG996_001542</name>
</gene>
<proteinExistence type="predicted"/>
<dbReference type="EMBL" id="JAQQWM010000001">
    <property type="protein sequence ID" value="KAK8082761.1"/>
    <property type="molecule type" value="Genomic_DNA"/>
</dbReference>
<evidence type="ECO:0000259" key="2">
    <source>
        <dbReference type="Pfam" id="PF23189"/>
    </source>
</evidence>
<dbReference type="InterPro" id="IPR008322">
    <property type="entry name" value="UPF0261"/>
</dbReference>
<dbReference type="PANTHER" id="PTHR31862">
    <property type="entry name" value="UPF0261 DOMAIN PROTEIN (AFU_ORTHOLOGUE AFUA_1G10120)"/>
    <property type="match status" value="1"/>
</dbReference>
<dbReference type="InterPro" id="IPR051353">
    <property type="entry name" value="Tobamovirus_resist_UPF0261"/>
</dbReference>
<feature type="domain" description="UPF0261" evidence="1">
    <location>
        <begin position="7"/>
        <end position="186"/>
    </location>
</feature>